<name>A0A8H3TWU9_9TREE</name>
<feature type="region of interest" description="Disordered" evidence="1">
    <location>
        <begin position="576"/>
        <end position="606"/>
    </location>
</feature>
<dbReference type="OrthoDB" id="10432140at2759"/>
<protein>
    <submittedName>
        <fullName evidence="2">Uncharacterized protein</fullName>
    </submittedName>
</protein>
<feature type="region of interest" description="Disordered" evidence="1">
    <location>
        <begin position="352"/>
        <end position="423"/>
    </location>
</feature>
<gene>
    <name evidence="2" type="ORF">NliqN6_4662</name>
</gene>
<evidence type="ECO:0000313" key="3">
    <source>
        <dbReference type="Proteomes" id="UP000620104"/>
    </source>
</evidence>
<dbReference type="EMBL" id="BLZA01000030">
    <property type="protein sequence ID" value="GHJ88260.1"/>
    <property type="molecule type" value="Genomic_DNA"/>
</dbReference>
<evidence type="ECO:0000313" key="2">
    <source>
        <dbReference type="EMBL" id="GHJ88260.1"/>
    </source>
</evidence>
<feature type="compositionally biased region" description="Polar residues" evidence="1">
    <location>
        <begin position="137"/>
        <end position="148"/>
    </location>
</feature>
<feature type="compositionally biased region" description="Basic and acidic residues" evidence="1">
    <location>
        <begin position="352"/>
        <end position="367"/>
    </location>
</feature>
<dbReference type="AlphaFoldDB" id="A0A8H3TWU9"/>
<feature type="region of interest" description="Disordered" evidence="1">
    <location>
        <begin position="1"/>
        <end position="26"/>
    </location>
</feature>
<comment type="caution">
    <text evidence="2">The sequence shown here is derived from an EMBL/GenBank/DDBJ whole genome shotgun (WGS) entry which is preliminary data.</text>
</comment>
<feature type="region of interest" description="Disordered" evidence="1">
    <location>
        <begin position="126"/>
        <end position="155"/>
    </location>
</feature>
<feature type="compositionally biased region" description="Polar residues" evidence="1">
    <location>
        <begin position="592"/>
        <end position="606"/>
    </location>
</feature>
<evidence type="ECO:0000256" key="1">
    <source>
        <dbReference type="SAM" id="MobiDB-lite"/>
    </source>
</evidence>
<proteinExistence type="predicted"/>
<accession>A0A8H3TWU9</accession>
<dbReference type="Proteomes" id="UP000620104">
    <property type="component" value="Unassembled WGS sequence"/>
</dbReference>
<keyword evidence="3" id="KW-1185">Reference proteome</keyword>
<organism evidence="2 3">
    <name type="scientific">Naganishia liquefaciens</name>
    <dbReference type="NCBI Taxonomy" id="104408"/>
    <lineage>
        <taxon>Eukaryota</taxon>
        <taxon>Fungi</taxon>
        <taxon>Dikarya</taxon>
        <taxon>Basidiomycota</taxon>
        <taxon>Agaricomycotina</taxon>
        <taxon>Tremellomycetes</taxon>
        <taxon>Filobasidiales</taxon>
        <taxon>Filobasidiaceae</taxon>
        <taxon>Naganishia</taxon>
    </lineage>
</organism>
<reference evidence="2" key="1">
    <citation type="submission" date="2020-07" db="EMBL/GenBank/DDBJ databases">
        <title>Draft Genome Sequence of a Deep-Sea Yeast, Naganishia (Cryptococcus) liquefaciens strain N6.</title>
        <authorList>
            <person name="Han Y.W."/>
            <person name="Kajitani R."/>
            <person name="Morimoto H."/>
            <person name="Parhat M."/>
            <person name="Tsubouchi H."/>
            <person name="Bakenova O."/>
            <person name="Ogata M."/>
            <person name="Argunhan B."/>
            <person name="Aoki R."/>
            <person name="Kajiwara S."/>
            <person name="Itoh T."/>
            <person name="Iwasaki H."/>
        </authorList>
    </citation>
    <scope>NUCLEOTIDE SEQUENCE</scope>
    <source>
        <strain evidence="2">N6</strain>
    </source>
</reference>
<sequence>MSTQEIRSPLEGTLVSPAECAQPDRESVDAVLPPYSDPSHNYIEALETYELPLRPSRDLTACNLDNRPFSDKNVASLTVSTASNDDFPIRIPNFQECPHKEVLSDEAQVEEWIATRAMEFAFTKHGERKTRKILSEDNAQQSRTSPSPDTLPRMPLETSTIVDSNLKQTTQTLDESMLHQTLQSAFASGGVPSLPSRTSGLSQQAANVGTTASHGVNAQDEIATMSMGIYPRMPVEGSVSASIPGSEIQHITSNQARGRGGPLYDSIVEYRCCWSGTYRPRTYENKTGQKRQRAPSTKVGCKARFVIRKVTQTGEFYLTYYWQHNGHDPTDIDQVKRMRSNQLPDAIKEHLRKRQEANSRQNRERRAITRAGKSQVGSSDAGEPLGTKRSRDSDALQLRDVQAQRQPESHCNETADMTEMPDGVPYQNPESILRTTCRDQATMTPLDPRLGAVGVTAVERTMNDMARHRSASCLRNINSQAEDQPSAYTASTVSALFAKAKAQQQHRQMLALIPAPQYMETPDFGESSTSAIQHQLHEDWPSTDTLSETRFKQSQRQLSDLRTPTIQECFTGMAEDTQAEKSRQLAPEVSPHATNSLATDATTSPNPASTLIDTWGQLTEPAAFEQHYRTFRHSINTSISQINATLGVLNQYPLSGKGSRDNGTLGSNTSVTGHEMLGIAQLGQELAQRMQIFAQRVGESEETLEPTILKRNVQ</sequence>